<keyword evidence="1 5" id="KW-0732">Signal</keyword>
<dbReference type="PANTHER" id="PTHR11738:SF180">
    <property type="entry name" value="V-SET AND TRANSMEMBRANE DOMAIN-CONTAINING PROTEIN 1"/>
    <property type="match status" value="1"/>
</dbReference>
<evidence type="ECO:0000256" key="2">
    <source>
        <dbReference type="ARBA" id="ARBA00023157"/>
    </source>
</evidence>
<evidence type="ECO:0000313" key="7">
    <source>
        <dbReference type="EMBL" id="VTJ79291.1"/>
    </source>
</evidence>
<dbReference type="Gene3D" id="2.60.40.10">
    <property type="entry name" value="Immunoglobulins"/>
    <property type="match status" value="2"/>
</dbReference>
<keyword evidence="4" id="KW-0472">Membrane</keyword>
<protein>
    <recommendedName>
        <fullName evidence="6">Ig-like domain-containing protein</fullName>
    </recommendedName>
</protein>
<dbReference type="InterPro" id="IPR003599">
    <property type="entry name" value="Ig_sub"/>
</dbReference>
<dbReference type="GO" id="GO:0005886">
    <property type="term" value="C:plasma membrane"/>
    <property type="evidence" value="ECO:0007669"/>
    <property type="project" value="TreeGrafter"/>
</dbReference>
<evidence type="ECO:0000259" key="6">
    <source>
        <dbReference type="PROSITE" id="PS50835"/>
    </source>
</evidence>
<feature type="signal peptide" evidence="5">
    <location>
        <begin position="1"/>
        <end position="18"/>
    </location>
</feature>
<gene>
    <name evidence="7" type="ORF">MONAX_5E037037</name>
</gene>
<dbReference type="Proteomes" id="UP000335636">
    <property type="component" value="Unassembled WGS sequence"/>
</dbReference>
<feature type="domain" description="Ig-like" evidence="6">
    <location>
        <begin position="41"/>
        <end position="132"/>
    </location>
</feature>
<dbReference type="InterPro" id="IPR036179">
    <property type="entry name" value="Ig-like_dom_sf"/>
</dbReference>
<evidence type="ECO:0000256" key="1">
    <source>
        <dbReference type="ARBA" id="ARBA00022729"/>
    </source>
</evidence>
<keyword evidence="4" id="KW-0812">Transmembrane</keyword>
<keyword evidence="8" id="KW-1185">Reference proteome</keyword>
<accession>A0A5E4CEB1</accession>
<dbReference type="SUPFAM" id="SSF48726">
    <property type="entry name" value="Immunoglobulin"/>
    <property type="match status" value="2"/>
</dbReference>
<sequence length="373" mass="40594">MSAESLWLLCLGLCLGLADQGENGGLHRLPDEDAVNSEFFPEKLPRPSLCAWPSSVVELGSSVTLQCRAGFQNATFMWGKLHDPGFKQEQSSAETKAEFPLASLQPEDAGGYFCAYKTAATGQWSEQSQRLQLVVTGSWPAPSLSVSADPEAAPGHRTLRCLTPNNGSECLITALLRTGTPDPVQVKEGRENQTDFTLRESSEDRGSYSCVYYQCDWPHLGSSRSSRLEMQATDETDGPGAPSTKTDLRSILAATFSCLAIVLLLICVFLVDGWTQQGELEARWQEASRHCVHPVSLSPELLGSIQGAPGHRPRGLRVITGSPGVGLHSSPHTWWILHPHFRRPGGPSRIADVRFIRVSVPGRHPSLTEPTVC</sequence>
<dbReference type="EMBL" id="CABDUW010001168">
    <property type="protein sequence ID" value="VTJ79291.1"/>
    <property type="molecule type" value="Genomic_DNA"/>
</dbReference>
<evidence type="ECO:0000256" key="5">
    <source>
        <dbReference type="SAM" id="SignalP"/>
    </source>
</evidence>
<feature type="chain" id="PRO_5022759265" description="Ig-like domain-containing protein" evidence="5">
    <location>
        <begin position="19"/>
        <end position="373"/>
    </location>
</feature>
<dbReference type="InterPro" id="IPR013783">
    <property type="entry name" value="Ig-like_fold"/>
</dbReference>
<feature type="transmembrane region" description="Helical" evidence="4">
    <location>
        <begin position="251"/>
        <end position="271"/>
    </location>
</feature>
<dbReference type="InterPro" id="IPR050412">
    <property type="entry name" value="Ig-like_Receptors_ImmuneReg"/>
</dbReference>
<dbReference type="PANTHER" id="PTHR11738">
    <property type="entry name" value="MHC CLASS I NK CELL RECEPTOR"/>
    <property type="match status" value="1"/>
</dbReference>
<dbReference type="SMART" id="SM00409">
    <property type="entry name" value="IG"/>
    <property type="match status" value="1"/>
</dbReference>
<dbReference type="FunFam" id="2.60.40.10:FF:000049">
    <property type="entry name" value="Leukocyte immunoglobulin-like receptor subfamily B member 1"/>
    <property type="match status" value="1"/>
</dbReference>
<dbReference type="InterPro" id="IPR007110">
    <property type="entry name" value="Ig-like_dom"/>
</dbReference>
<organism evidence="7 8">
    <name type="scientific">Marmota monax</name>
    <name type="common">Woodchuck</name>
    <dbReference type="NCBI Taxonomy" id="9995"/>
    <lineage>
        <taxon>Eukaryota</taxon>
        <taxon>Metazoa</taxon>
        <taxon>Chordata</taxon>
        <taxon>Craniata</taxon>
        <taxon>Vertebrata</taxon>
        <taxon>Euteleostomi</taxon>
        <taxon>Mammalia</taxon>
        <taxon>Eutheria</taxon>
        <taxon>Euarchontoglires</taxon>
        <taxon>Glires</taxon>
        <taxon>Rodentia</taxon>
        <taxon>Sciuromorpha</taxon>
        <taxon>Sciuridae</taxon>
        <taxon>Xerinae</taxon>
        <taxon>Marmotini</taxon>
        <taxon>Marmota</taxon>
    </lineage>
</organism>
<comment type="caution">
    <text evidence="7">The sequence shown here is derived from an EMBL/GenBank/DDBJ whole genome shotgun (WGS) entry which is preliminary data.</text>
</comment>
<keyword evidence="3" id="KW-0393">Immunoglobulin domain</keyword>
<dbReference type="Pfam" id="PF13927">
    <property type="entry name" value="Ig_3"/>
    <property type="match status" value="1"/>
</dbReference>
<keyword evidence="2" id="KW-1015">Disulfide bond</keyword>
<evidence type="ECO:0000313" key="8">
    <source>
        <dbReference type="Proteomes" id="UP000335636"/>
    </source>
</evidence>
<proteinExistence type="predicted"/>
<evidence type="ECO:0000256" key="4">
    <source>
        <dbReference type="SAM" id="Phobius"/>
    </source>
</evidence>
<dbReference type="AlphaFoldDB" id="A0A5E4CEB1"/>
<dbReference type="PROSITE" id="PS50835">
    <property type="entry name" value="IG_LIKE"/>
    <property type="match status" value="1"/>
</dbReference>
<keyword evidence="4" id="KW-1133">Transmembrane helix</keyword>
<reference evidence="7" key="1">
    <citation type="submission" date="2019-04" db="EMBL/GenBank/DDBJ databases">
        <authorList>
            <person name="Alioto T."/>
            <person name="Alioto T."/>
        </authorList>
    </citation>
    <scope>NUCLEOTIDE SEQUENCE [LARGE SCALE GENOMIC DNA]</scope>
</reference>
<evidence type="ECO:0000256" key="3">
    <source>
        <dbReference type="ARBA" id="ARBA00023319"/>
    </source>
</evidence>
<name>A0A5E4CEB1_MARMO</name>
<dbReference type="GO" id="GO:0002764">
    <property type="term" value="P:immune response-regulating signaling pathway"/>
    <property type="evidence" value="ECO:0007669"/>
    <property type="project" value="TreeGrafter"/>
</dbReference>